<sequence>MRKASCQFPIYADTFGEGSSVATNVAAKVSESGVVESNQRDASEDRATQLSDAQAWKKASSFVNKDRTTRLSDARAGKKVSYSVNEDRAIFVSDRVSTFPSGGRFLVEVVQEILFPLSGKETAVIAVSLVETLSGRLSFAAGFAIYNSLEEKAREARKETLAVEEKRKTAILVMMPFVLFVPNGDALKMKLLFIKPKSIS</sequence>
<gene>
    <name evidence="1" type="ORF">C24_LOCUS23454</name>
</gene>
<evidence type="ECO:0000313" key="1">
    <source>
        <dbReference type="EMBL" id="CAA0405333.1"/>
    </source>
</evidence>
<dbReference type="AlphaFoldDB" id="A0A5S9Y847"/>
<reference evidence="1 2" key="1">
    <citation type="submission" date="2019-12" db="EMBL/GenBank/DDBJ databases">
        <authorList>
            <person name="Jiao W.-B."/>
            <person name="Schneeberger K."/>
        </authorList>
    </citation>
    <scope>NUCLEOTIDE SEQUENCE [LARGE SCALE GENOMIC DNA]</scope>
    <source>
        <strain evidence="2">cv. C24</strain>
    </source>
</reference>
<dbReference type="EMBL" id="CACSHJ010000096">
    <property type="protein sequence ID" value="CAA0405333.1"/>
    <property type="molecule type" value="Genomic_DNA"/>
</dbReference>
<name>A0A5S9Y847_ARATH</name>
<organism evidence="1 2">
    <name type="scientific">Arabidopsis thaliana</name>
    <name type="common">Mouse-ear cress</name>
    <dbReference type="NCBI Taxonomy" id="3702"/>
    <lineage>
        <taxon>Eukaryota</taxon>
        <taxon>Viridiplantae</taxon>
        <taxon>Streptophyta</taxon>
        <taxon>Embryophyta</taxon>
        <taxon>Tracheophyta</taxon>
        <taxon>Spermatophyta</taxon>
        <taxon>Magnoliopsida</taxon>
        <taxon>eudicotyledons</taxon>
        <taxon>Gunneridae</taxon>
        <taxon>Pentapetalae</taxon>
        <taxon>rosids</taxon>
        <taxon>malvids</taxon>
        <taxon>Brassicales</taxon>
        <taxon>Brassicaceae</taxon>
        <taxon>Camelineae</taxon>
        <taxon>Arabidopsis</taxon>
    </lineage>
</organism>
<protein>
    <submittedName>
        <fullName evidence="1">Uncharacterized protein</fullName>
    </submittedName>
</protein>
<accession>A0A5S9Y847</accession>
<proteinExistence type="predicted"/>
<dbReference type="Proteomes" id="UP000434276">
    <property type="component" value="Unassembled WGS sequence"/>
</dbReference>
<evidence type="ECO:0000313" key="2">
    <source>
        <dbReference type="Proteomes" id="UP000434276"/>
    </source>
</evidence>